<feature type="transmembrane region" description="Helical" evidence="1">
    <location>
        <begin position="116"/>
        <end position="142"/>
    </location>
</feature>
<keyword evidence="1" id="KW-0472">Membrane</keyword>
<keyword evidence="3" id="KW-0378">Hydrolase</keyword>
<keyword evidence="1" id="KW-1133">Transmembrane helix</keyword>
<feature type="transmembrane region" description="Helical" evidence="1">
    <location>
        <begin position="47"/>
        <end position="65"/>
    </location>
</feature>
<feature type="transmembrane region" description="Helical" evidence="1">
    <location>
        <begin position="77"/>
        <end position="96"/>
    </location>
</feature>
<dbReference type="GO" id="GO:0080120">
    <property type="term" value="P:CAAX-box protein maturation"/>
    <property type="evidence" value="ECO:0007669"/>
    <property type="project" value="UniProtKB-ARBA"/>
</dbReference>
<evidence type="ECO:0000313" key="3">
    <source>
        <dbReference type="EMBL" id="QGU07456.1"/>
    </source>
</evidence>
<feature type="domain" description="CAAX prenyl protease 2/Lysostaphin resistance protein A-like" evidence="2">
    <location>
        <begin position="14"/>
        <end position="102"/>
    </location>
</feature>
<name>A0A6B8W967_9CORY</name>
<evidence type="ECO:0000259" key="2">
    <source>
        <dbReference type="Pfam" id="PF02517"/>
    </source>
</evidence>
<dbReference type="GO" id="GO:0006508">
    <property type="term" value="P:proteolysis"/>
    <property type="evidence" value="ECO:0007669"/>
    <property type="project" value="UniProtKB-KW"/>
</dbReference>
<dbReference type="GO" id="GO:0004175">
    <property type="term" value="F:endopeptidase activity"/>
    <property type="evidence" value="ECO:0007669"/>
    <property type="project" value="UniProtKB-ARBA"/>
</dbReference>
<dbReference type="EMBL" id="CP046455">
    <property type="protein sequence ID" value="QGU07456.1"/>
    <property type="molecule type" value="Genomic_DNA"/>
</dbReference>
<dbReference type="Pfam" id="PF02517">
    <property type="entry name" value="Rce1-like"/>
    <property type="match status" value="1"/>
</dbReference>
<dbReference type="RefSeq" id="WP_197088311.1">
    <property type="nucleotide sequence ID" value="NZ_CP046455.1"/>
</dbReference>
<evidence type="ECO:0000256" key="1">
    <source>
        <dbReference type="SAM" id="Phobius"/>
    </source>
</evidence>
<dbReference type="InterPro" id="IPR003675">
    <property type="entry name" value="Rce1/LyrA-like_dom"/>
</dbReference>
<sequence>MTLTVSVGELVRTALLLFVAVLVTEAIPEEAVFRGYVTTALSAVQSRWWVITNQALLFTVFAGMLHQDWNLLDLSLFLRMGIGFGYLRLITGSIWMSLGFHVPFQTGAQLVLTHEAVVFAGGSGVAMLSLGVIPFTLAGILITTRCPRKREET</sequence>
<dbReference type="AlphaFoldDB" id="A0A6B8W967"/>
<dbReference type="KEGG" id="cok:COCCU_07615"/>
<accession>A0A6B8W967</accession>
<keyword evidence="3" id="KW-0645">Protease</keyword>
<gene>
    <name evidence="3" type="ORF">COCCU_07615</name>
</gene>
<reference evidence="3 4" key="1">
    <citation type="submission" date="2019-11" db="EMBL/GenBank/DDBJ databases">
        <title>Complete genome sequence of Corynebacterium kalinowskii 1959, a novel Corynebacterium species isolated from soil of a small paddock in Vilsendorf, Germany.</title>
        <authorList>
            <person name="Schaffert L."/>
            <person name="Ruwe M."/>
            <person name="Milse J."/>
            <person name="Hanuschka K."/>
            <person name="Ortseifen V."/>
            <person name="Droste J."/>
            <person name="Brandt D."/>
            <person name="Schlueter L."/>
            <person name="Kutter Y."/>
            <person name="Vinke S."/>
            <person name="Viehoefer P."/>
            <person name="Jacob L."/>
            <person name="Luebke N.-C."/>
            <person name="Schulte-Berndt E."/>
            <person name="Hain C."/>
            <person name="Linder M."/>
            <person name="Schmidt P."/>
            <person name="Wollenschlaeger L."/>
            <person name="Luttermann T."/>
            <person name="Thieme E."/>
            <person name="Hassa J."/>
            <person name="Haak M."/>
            <person name="Wittchen M."/>
            <person name="Mentz A."/>
            <person name="Persicke M."/>
            <person name="Busche T."/>
            <person name="Ruckert C."/>
        </authorList>
    </citation>
    <scope>NUCLEOTIDE SEQUENCE [LARGE SCALE GENOMIC DNA]</scope>
    <source>
        <strain evidence="3 4">2039</strain>
    </source>
</reference>
<keyword evidence="1" id="KW-0812">Transmembrane</keyword>
<protein>
    <submittedName>
        <fullName evidence="3">CAAX amino terminal protease self-immunity</fullName>
    </submittedName>
</protein>
<proteinExistence type="predicted"/>
<evidence type="ECO:0000313" key="4">
    <source>
        <dbReference type="Proteomes" id="UP000424462"/>
    </source>
</evidence>
<organism evidence="3 4">
    <name type="scientific">Corynebacterium occultum</name>
    <dbReference type="NCBI Taxonomy" id="2675219"/>
    <lineage>
        <taxon>Bacteria</taxon>
        <taxon>Bacillati</taxon>
        <taxon>Actinomycetota</taxon>
        <taxon>Actinomycetes</taxon>
        <taxon>Mycobacteriales</taxon>
        <taxon>Corynebacteriaceae</taxon>
        <taxon>Corynebacterium</taxon>
    </lineage>
</organism>
<dbReference type="Proteomes" id="UP000424462">
    <property type="component" value="Chromosome"/>
</dbReference>
<keyword evidence="4" id="KW-1185">Reference proteome</keyword>